<dbReference type="AlphaFoldDB" id="B4VQ54"/>
<name>B4VQ54_9CYAN</name>
<accession>B4VQ54</accession>
<evidence type="ECO:0000313" key="2">
    <source>
        <dbReference type="EMBL" id="EDX76167.1"/>
    </source>
</evidence>
<dbReference type="STRING" id="118168.MC7420_5601"/>
<protein>
    <submittedName>
        <fullName evidence="2">Uncharacterized protein</fullName>
    </submittedName>
</protein>
<evidence type="ECO:0000256" key="1">
    <source>
        <dbReference type="SAM" id="MobiDB-lite"/>
    </source>
</evidence>
<reference evidence="2 3" key="1">
    <citation type="submission" date="2008-07" db="EMBL/GenBank/DDBJ databases">
        <authorList>
            <person name="Tandeau de Marsac N."/>
            <person name="Ferriera S."/>
            <person name="Johnson J."/>
            <person name="Kravitz S."/>
            <person name="Beeson K."/>
            <person name="Sutton G."/>
            <person name="Rogers Y.-H."/>
            <person name="Friedman R."/>
            <person name="Frazier M."/>
            <person name="Venter J.C."/>
        </authorList>
    </citation>
    <scope>NUCLEOTIDE SEQUENCE [LARGE SCALE GENOMIC DNA]</scope>
    <source>
        <strain evidence="2 3">PCC 7420</strain>
    </source>
</reference>
<organism evidence="2 3">
    <name type="scientific">Coleofasciculus chthonoplastes PCC 7420</name>
    <dbReference type="NCBI Taxonomy" id="118168"/>
    <lineage>
        <taxon>Bacteria</taxon>
        <taxon>Bacillati</taxon>
        <taxon>Cyanobacteriota</taxon>
        <taxon>Cyanophyceae</taxon>
        <taxon>Coleofasciculales</taxon>
        <taxon>Coleofasciculaceae</taxon>
        <taxon>Coleofasciculus</taxon>
    </lineage>
</organism>
<dbReference type="HOGENOM" id="CLU_3307935_0_0_3"/>
<dbReference type="EMBL" id="DS989847">
    <property type="protein sequence ID" value="EDX76167.1"/>
    <property type="molecule type" value="Genomic_DNA"/>
</dbReference>
<proteinExistence type="predicted"/>
<feature type="region of interest" description="Disordered" evidence="1">
    <location>
        <begin position="1"/>
        <end position="24"/>
    </location>
</feature>
<keyword evidence="3" id="KW-1185">Reference proteome</keyword>
<sequence length="39" mass="4380">MKLERLVETRHGASGELGKKDGGNGRKIKLEFIPCRLEL</sequence>
<dbReference type="Proteomes" id="UP000003835">
    <property type="component" value="Unassembled WGS sequence"/>
</dbReference>
<evidence type="ECO:0000313" key="3">
    <source>
        <dbReference type="Proteomes" id="UP000003835"/>
    </source>
</evidence>
<gene>
    <name evidence="2" type="ORF">MC7420_5601</name>
</gene>